<dbReference type="PIRSF" id="PIRSF000521">
    <property type="entry name" value="Transaminase_4ab_Lys_Orn"/>
    <property type="match status" value="1"/>
</dbReference>
<name>A0A7Z2GM02_9BURK</name>
<evidence type="ECO:0000256" key="3">
    <source>
        <dbReference type="ARBA" id="ARBA00022898"/>
    </source>
</evidence>
<dbReference type="RefSeq" id="WP_158953545.1">
    <property type="nucleotide sequence ID" value="NZ_CP046914.1"/>
</dbReference>
<dbReference type="PANTHER" id="PTHR45688:SF13">
    <property type="entry name" value="ALANINE--GLYOXYLATE AMINOTRANSFERASE 2-LIKE"/>
    <property type="match status" value="1"/>
</dbReference>
<dbReference type="Gene3D" id="3.90.1150.10">
    <property type="entry name" value="Aspartate Aminotransferase, domain 1"/>
    <property type="match status" value="1"/>
</dbReference>
<dbReference type="CDD" id="cd00610">
    <property type="entry name" value="OAT_like"/>
    <property type="match status" value="1"/>
</dbReference>
<keyword evidence="6" id="KW-1185">Reference proteome</keyword>
<sequence>MTAAAASLTPDVALSDADRALLERRRRLLGPSYRLFYEEPVHLVRGEGVWLYDADGRRYLDAYNNVASVGHCHPVVVDAIARQSATLNTHTRYLHEGILDFAEDLLGEFPGELGNVVLTCTGSEANDLALRVARAHTQGTGVIVTSYAYHGVTAALAELSPSLGPAIQPGPHVRYVAAPDPYRDPNAATRFADDVQHALDDLRAHGIRPAAMLVDSILSSDGIVASPPGFLAAAAQRVRAAGALFIADEVQPGFGRTGATMWGFERHGFVPDLVTLGKPMGNGHPVAAVVARPEVMLAFGTQMRYFNTFGGNPVSCAAAAAVLNVIRDERLRDNAASTGALLGDALRDLAKRYEGMGDVRGAGLFVGVELVTDRATRAPDAGLASRVVNGMRRRGVLISASGPHANVLKIRPPLVFRSEHVSMLVATLDEVLRETA</sequence>
<dbReference type="Pfam" id="PF00202">
    <property type="entry name" value="Aminotran_3"/>
    <property type="match status" value="1"/>
</dbReference>
<dbReference type="InterPro" id="IPR015421">
    <property type="entry name" value="PyrdxlP-dep_Trfase_major"/>
</dbReference>
<evidence type="ECO:0000313" key="5">
    <source>
        <dbReference type="EMBL" id="QGZ64277.1"/>
    </source>
</evidence>
<accession>A0A7Z2GM02</accession>
<keyword evidence="3 4" id="KW-0663">Pyridoxal phosphate</keyword>
<dbReference type="GO" id="GO:0030170">
    <property type="term" value="F:pyridoxal phosphate binding"/>
    <property type="evidence" value="ECO:0007669"/>
    <property type="project" value="InterPro"/>
</dbReference>
<evidence type="ECO:0000256" key="1">
    <source>
        <dbReference type="ARBA" id="ARBA00001933"/>
    </source>
</evidence>
<dbReference type="InterPro" id="IPR005814">
    <property type="entry name" value="Aminotrans_3"/>
</dbReference>
<gene>
    <name evidence="5" type="ORF">FAZ98_21385</name>
</gene>
<reference evidence="5 6" key="1">
    <citation type="submission" date="2019-12" db="EMBL/GenBank/DDBJ databases">
        <title>Paraburkholderia acidiphila 7Q-K02 sp. nov and Paraburkholderia acidisoli DHF22 sp. nov., two strains isolated from forest soil.</title>
        <authorList>
            <person name="Gao Z."/>
            <person name="Qiu L."/>
        </authorList>
    </citation>
    <scope>NUCLEOTIDE SEQUENCE [LARGE SCALE GENOMIC DNA]</scope>
    <source>
        <strain evidence="5 6">DHF22</strain>
    </source>
</reference>
<dbReference type="Gene3D" id="3.40.640.10">
    <property type="entry name" value="Type I PLP-dependent aspartate aminotransferase-like (Major domain)"/>
    <property type="match status" value="1"/>
</dbReference>
<comment type="cofactor">
    <cofactor evidence="1">
        <name>pyridoxal 5'-phosphate</name>
        <dbReference type="ChEBI" id="CHEBI:597326"/>
    </cofactor>
</comment>
<evidence type="ECO:0000256" key="4">
    <source>
        <dbReference type="RuleBase" id="RU003560"/>
    </source>
</evidence>
<evidence type="ECO:0000313" key="6">
    <source>
        <dbReference type="Proteomes" id="UP000433577"/>
    </source>
</evidence>
<dbReference type="AlphaFoldDB" id="A0A7Z2GM02"/>
<keyword evidence="5" id="KW-0032">Aminotransferase</keyword>
<dbReference type="PANTHER" id="PTHR45688">
    <property type="match status" value="1"/>
</dbReference>
<proteinExistence type="inferred from homology"/>
<dbReference type="InterPro" id="IPR015422">
    <property type="entry name" value="PyrdxlP-dep_Trfase_small"/>
</dbReference>
<dbReference type="InterPro" id="IPR015424">
    <property type="entry name" value="PyrdxlP-dep_Trfase"/>
</dbReference>
<dbReference type="InterPro" id="IPR049704">
    <property type="entry name" value="Aminotrans_3_PPA_site"/>
</dbReference>
<dbReference type="SUPFAM" id="SSF53383">
    <property type="entry name" value="PLP-dependent transferases"/>
    <property type="match status" value="1"/>
</dbReference>
<dbReference type="GO" id="GO:0008483">
    <property type="term" value="F:transaminase activity"/>
    <property type="evidence" value="ECO:0007669"/>
    <property type="project" value="UniProtKB-KW"/>
</dbReference>
<comment type="similarity">
    <text evidence="2 4">Belongs to the class-III pyridoxal-phosphate-dependent aminotransferase family.</text>
</comment>
<dbReference type="EMBL" id="CP046914">
    <property type="protein sequence ID" value="QGZ64277.1"/>
    <property type="molecule type" value="Genomic_DNA"/>
</dbReference>
<keyword evidence="5" id="KW-0808">Transferase</keyword>
<dbReference type="PROSITE" id="PS00600">
    <property type="entry name" value="AA_TRANSFER_CLASS_3"/>
    <property type="match status" value="1"/>
</dbReference>
<dbReference type="OrthoDB" id="3398487at2"/>
<protein>
    <submittedName>
        <fullName evidence="5">Aminotransferase class III-fold pyridoxal phosphate-dependent enzyme</fullName>
    </submittedName>
</protein>
<evidence type="ECO:0000256" key="2">
    <source>
        <dbReference type="ARBA" id="ARBA00008954"/>
    </source>
</evidence>
<dbReference type="Proteomes" id="UP000433577">
    <property type="component" value="Chromosome 2"/>
</dbReference>
<dbReference type="KEGG" id="pacs:FAZ98_21385"/>
<organism evidence="5 6">
    <name type="scientific">Paraburkholderia acidisoli</name>
    <dbReference type="NCBI Taxonomy" id="2571748"/>
    <lineage>
        <taxon>Bacteria</taxon>
        <taxon>Pseudomonadati</taxon>
        <taxon>Pseudomonadota</taxon>
        <taxon>Betaproteobacteria</taxon>
        <taxon>Burkholderiales</taxon>
        <taxon>Burkholderiaceae</taxon>
        <taxon>Paraburkholderia</taxon>
    </lineage>
</organism>